<proteinExistence type="predicted"/>
<gene>
    <name evidence="3" type="ORF">AE618_07730</name>
</gene>
<accession>A0A0N0MC14</accession>
<feature type="domain" description="VWFA" evidence="2">
    <location>
        <begin position="137"/>
        <end position="403"/>
    </location>
</feature>
<sequence length="414" mass="44775">MRTATSDERGNVMVMFGFAVVPVIGLTGATIDYSRATNVRQVLNAAVDSAALMGARDAAKLSDTQVRDRINTWVKANLHGDAASKFTSATIGIDRVARIITVEAQLAIDTSLTRLIGQDAVTVRSKSQSTWGTNTIELALALDNTGSMASSNKMTALKAASLDLIQIMKDATMATDQIKISVVPFATQVKVATTLKDESWLRFDQTKQSCKTDKWGNQTCTQIPITKSTWTGCISDRDQPNDVKDNEAVGSYATLYPADFCAQSTLAPILPLTSDWTALTNAINSMTPIGNTNVTIGANWGMATLTPGVPFPEARPFTTPRLSKYMILLTDGDNTQNRFTTNGSQIDARTTLACQTAKTAGIKVYTVRVINGDRTLLQNCATDPSMYYEVSSASQLTPVFQQIAREISQVRLTQ</sequence>
<comment type="caution">
    <text evidence="3">The sequence shown here is derived from an EMBL/GenBank/DDBJ whole genome shotgun (WGS) entry which is preliminary data.</text>
</comment>
<dbReference type="InterPro" id="IPR028087">
    <property type="entry name" value="Tad_N"/>
</dbReference>
<evidence type="ECO:0000313" key="4">
    <source>
        <dbReference type="Proteomes" id="UP000037822"/>
    </source>
</evidence>
<dbReference type="Gene3D" id="3.40.50.410">
    <property type="entry name" value="von Willebrand factor, type A domain"/>
    <property type="match status" value="2"/>
</dbReference>
<dbReference type="AlphaFoldDB" id="A0A0N0MC14"/>
<evidence type="ECO:0000256" key="1">
    <source>
        <dbReference type="SAM" id="Phobius"/>
    </source>
</evidence>
<keyword evidence="1" id="KW-0812">Transmembrane</keyword>
<feature type="transmembrane region" description="Helical" evidence="1">
    <location>
        <begin position="12"/>
        <end position="31"/>
    </location>
</feature>
<keyword evidence="4" id="KW-1185">Reference proteome</keyword>
<dbReference type="InterPro" id="IPR002035">
    <property type="entry name" value="VWF_A"/>
</dbReference>
<dbReference type="SUPFAM" id="SSF53300">
    <property type="entry name" value="vWA-like"/>
    <property type="match status" value="1"/>
</dbReference>
<dbReference type="Pfam" id="PF13400">
    <property type="entry name" value="Tad"/>
    <property type="match status" value="1"/>
</dbReference>
<dbReference type="Proteomes" id="UP000037822">
    <property type="component" value="Unassembled WGS sequence"/>
</dbReference>
<keyword evidence="1" id="KW-0472">Membrane</keyword>
<evidence type="ECO:0000259" key="2">
    <source>
        <dbReference type="PROSITE" id="PS50234"/>
    </source>
</evidence>
<evidence type="ECO:0000313" key="3">
    <source>
        <dbReference type="EMBL" id="KPH81622.1"/>
    </source>
</evidence>
<dbReference type="Pfam" id="PF00092">
    <property type="entry name" value="VWA"/>
    <property type="match status" value="1"/>
</dbReference>
<protein>
    <recommendedName>
        <fullName evidence="2">VWFA domain-containing protein</fullName>
    </recommendedName>
</protein>
<name>A0A0N0MC14_9HYPH</name>
<dbReference type="PROSITE" id="PS50234">
    <property type="entry name" value="VWFA"/>
    <property type="match status" value="1"/>
</dbReference>
<keyword evidence="1" id="KW-1133">Transmembrane helix</keyword>
<organism evidence="3 4">
    <name type="scientific">Bosea vaviloviae</name>
    <dbReference type="NCBI Taxonomy" id="1526658"/>
    <lineage>
        <taxon>Bacteria</taxon>
        <taxon>Pseudomonadati</taxon>
        <taxon>Pseudomonadota</taxon>
        <taxon>Alphaproteobacteria</taxon>
        <taxon>Hyphomicrobiales</taxon>
        <taxon>Boseaceae</taxon>
        <taxon>Bosea</taxon>
    </lineage>
</organism>
<reference evidence="3 4" key="1">
    <citation type="submission" date="2015-07" db="EMBL/GenBank/DDBJ databases">
        <title>Whole genome sequencing of Bosea vaviloviae isolated from cave pool.</title>
        <authorList>
            <person name="Tan N.E.H."/>
            <person name="Lee Y.P."/>
            <person name="Gan H.M."/>
            <person name="Barton H."/>
            <person name="Savka M.A."/>
        </authorList>
    </citation>
    <scope>NUCLEOTIDE SEQUENCE [LARGE SCALE GENOMIC DNA]</scope>
    <source>
        <strain evidence="3 4">SD260</strain>
    </source>
</reference>
<dbReference type="EMBL" id="LGSZ01000028">
    <property type="protein sequence ID" value="KPH81622.1"/>
    <property type="molecule type" value="Genomic_DNA"/>
</dbReference>
<dbReference type="PATRIC" id="fig|1526658.3.peg.2223"/>
<dbReference type="InterPro" id="IPR036465">
    <property type="entry name" value="vWFA_dom_sf"/>
</dbReference>